<dbReference type="Proteomes" id="UP001368500">
    <property type="component" value="Unassembled WGS sequence"/>
</dbReference>
<dbReference type="RefSeq" id="WP_341374658.1">
    <property type="nucleotide sequence ID" value="NZ_JBBUTF010000011.1"/>
</dbReference>
<feature type="transmembrane region" description="Helical" evidence="1">
    <location>
        <begin position="31"/>
        <end position="49"/>
    </location>
</feature>
<evidence type="ECO:0008006" key="4">
    <source>
        <dbReference type="Google" id="ProtNLM"/>
    </source>
</evidence>
<accession>A0ABU9BAE3</accession>
<organism evidence="2 3">
    <name type="scientific">Pseudaquabacterium rugosum</name>
    <dbReference type="NCBI Taxonomy" id="2984194"/>
    <lineage>
        <taxon>Bacteria</taxon>
        <taxon>Pseudomonadati</taxon>
        <taxon>Pseudomonadota</taxon>
        <taxon>Betaproteobacteria</taxon>
        <taxon>Burkholderiales</taxon>
        <taxon>Sphaerotilaceae</taxon>
        <taxon>Pseudaquabacterium</taxon>
    </lineage>
</organism>
<feature type="transmembrane region" description="Helical" evidence="1">
    <location>
        <begin position="73"/>
        <end position="96"/>
    </location>
</feature>
<evidence type="ECO:0000313" key="3">
    <source>
        <dbReference type="Proteomes" id="UP001368500"/>
    </source>
</evidence>
<keyword evidence="1" id="KW-0812">Transmembrane</keyword>
<reference evidence="2 3" key="1">
    <citation type="submission" date="2024-04" db="EMBL/GenBank/DDBJ databases">
        <title>Novel species of the genus Ideonella isolated from streams.</title>
        <authorList>
            <person name="Lu H."/>
        </authorList>
    </citation>
    <scope>NUCLEOTIDE SEQUENCE [LARGE SCALE GENOMIC DNA]</scope>
    <source>
        <strain evidence="2 3">BYS139W</strain>
    </source>
</reference>
<comment type="caution">
    <text evidence="2">The sequence shown here is derived from an EMBL/GenBank/DDBJ whole genome shotgun (WGS) entry which is preliminary data.</text>
</comment>
<evidence type="ECO:0000313" key="2">
    <source>
        <dbReference type="EMBL" id="MEK8026875.1"/>
    </source>
</evidence>
<protein>
    <recommendedName>
        <fullName evidence="4">Cytochrome b561 bacterial/Ni-hydrogenase domain-containing protein</fullName>
    </recommendedName>
</protein>
<proteinExistence type="predicted"/>
<evidence type="ECO:0000256" key="1">
    <source>
        <dbReference type="SAM" id="Phobius"/>
    </source>
</evidence>
<sequence length="120" mass="13077">MAAFDPFGRLPGHRRSPPGLEHVIWRRLPAVLLWGTLVPMALGGMLHLTEPDPFGSDGRALTALDATQLRQDFLILGLIGLHWTVVLTVGLGCFIVRVMKGPAWVADAYPLPQAPRRPPG</sequence>
<keyword evidence="3" id="KW-1185">Reference proteome</keyword>
<keyword evidence="1" id="KW-1133">Transmembrane helix</keyword>
<gene>
    <name evidence="2" type="ORF">AACH11_12965</name>
</gene>
<keyword evidence="1" id="KW-0472">Membrane</keyword>
<name>A0ABU9BAE3_9BURK</name>
<dbReference type="EMBL" id="JBBUTF010000011">
    <property type="protein sequence ID" value="MEK8026875.1"/>
    <property type="molecule type" value="Genomic_DNA"/>
</dbReference>